<accession>A0A662YPL9</accession>
<sequence length="472" mass="52131">METGNQSGQEDLPSDGTCDACEPDEPQQAVKFCQDCNFAFCAVHADKHHKSSRHQLQDWCSTEQGEEIAPGTGEAVGKPESPEGEAEVDEGEEGAVGVSAEAAASPSRVAEETVEDVITKARNTATVERLRCTEHGQEGTLYCKPDEKIICVMCAVQGAHREHQIITLREAYLAFKEKEAADLLGAAMQMEENIKVKWTDPNMGTEALQAFVHGQFDELHRLVLLEEKRALHLVDLKEAVAISQTAEKMAEISAQTEKLKEEMAEITKKLSAIDHGEEPNPADMMTTLRRVSLHLYNKLQNFTRRKGTKAGESRSCCPQSVCKPAAESRPTGRMWIWYLLLGSGSGSSSVESVPGQDFVSLDYRLRYYPSITYAVIGSAVIFVMVVALLALALHHQRKRSVLLPRVGQHLHRLHQPLLLSRFVIVEPQHSCNASAASYSTTRGIQLLSGALYPRSYTMDTPPSYSQAVRDLR</sequence>
<comment type="caution">
    <text evidence="9">The sequence shown here is derived from an EMBL/GenBank/DDBJ whole genome shotgun (WGS) entry which is preliminary data.</text>
</comment>
<evidence type="ECO:0000256" key="1">
    <source>
        <dbReference type="ARBA" id="ARBA00022723"/>
    </source>
</evidence>
<dbReference type="PROSITE" id="PS50119">
    <property type="entry name" value="ZF_BBOX"/>
    <property type="match status" value="1"/>
</dbReference>
<dbReference type="Pfam" id="PF00643">
    <property type="entry name" value="zf-B_box"/>
    <property type="match status" value="1"/>
</dbReference>
<keyword evidence="2 4" id="KW-0863">Zinc-finger</keyword>
<feature type="region of interest" description="Disordered" evidence="6">
    <location>
        <begin position="61"/>
        <end position="92"/>
    </location>
</feature>
<dbReference type="InterPro" id="IPR051051">
    <property type="entry name" value="E3_ubiq-ligase_TRIM/RNF"/>
</dbReference>
<evidence type="ECO:0000256" key="3">
    <source>
        <dbReference type="ARBA" id="ARBA00022833"/>
    </source>
</evidence>
<dbReference type="SUPFAM" id="SSF57845">
    <property type="entry name" value="B-box zinc-binding domain"/>
    <property type="match status" value="1"/>
</dbReference>
<organism evidence="9 10">
    <name type="scientific">Acipenser ruthenus</name>
    <name type="common">Sterlet sturgeon</name>
    <dbReference type="NCBI Taxonomy" id="7906"/>
    <lineage>
        <taxon>Eukaryota</taxon>
        <taxon>Metazoa</taxon>
        <taxon>Chordata</taxon>
        <taxon>Craniata</taxon>
        <taxon>Vertebrata</taxon>
        <taxon>Euteleostomi</taxon>
        <taxon>Actinopterygii</taxon>
        <taxon>Chondrostei</taxon>
        <taxon>Acipenseriformes</taxon>
        <taxon>Acipenseridae</taxon>
        <taxon>Acipenser</taxon>
    </lineage>
</organism>
<keyword evidence="7" id="KW-0812">Transmembrane</keyword>
<evidence type="ECO:0000313" key="9">
    <source>
        <dbReference type="EMBL" id="RXM98574.1"/>
    </source>
</evidence>
<evidence type="ECO:0000256" key="4">
    <source>
        <dbReference type="PROSITE-ProRule" id="PRU00024"/>
    </source>
</evidence>
<name>A0A662YPL9_ACIRT</name>
<evidence type="ECO:0000256" key="2">
    <source>
        <dbReference type="ARBA" id="ARBA00022771"/>
    </source>
</evidence>
<dbReference type="EMBL" id="SCEB01000634">
    <property type="protein sequence ID" value="RXM98574.1"/>
    <property type="molecule type" value="Genomic_DNA"/>
</dbReference>
<proteinExistence type="predicted"/>
<evidence type="ECO:0000313" key="10">
    <source>
        <dbReference type="Proteomes" id="UP000289886"/>
    </source>
</evidence>
<dbReference type="PANTHER" id="PTHR25465">
    <property type="entry name" value="B-BOX DOMAIN CONTAINING"/>
    <property type="match status" value="1"/>
</dbReference>
<feature type="compositionally biased region" description="Acidic residues" evidence="6">
    <location>
        <begin position="82"/>
        <end position="92"/>
    </location>
</feature>
<keyword evidence="10" id="KW-1185">Reference proteome</keyword>
<evidence type="ECO:0000256" key="5">
    <source>
        <dbReference type="SAM" id="Coils"/>
    </source>
</evidence>
<protein>
    <submittedName>
        <fullName evidence="9">Tripartite motif-containing protein 44</fullName>
    </submittedName>
</protein>
<dbReference type="PANTHER" id="PTHR25465:SF14">
    <property type="entry name" value="E3 UBIQUITIN-PROTEIN LIGASE TRIM65"/>
    <property type="match status" value="1"/>
</dbReference>
<dbReference type="SMART" id="SM00336">
    <property type="entry name" value="BBOX"/>
    <property type="match status" value="1"/>
</dbReference>
<gene>
    <name evidence="9" type="ORF">EOD39_12964</name>
</gene>
<keyword evidence="7" id="KW-1133">Transmembrane helix</keyword>
<evidence type="ECO:0000256" key="7">
    <source>
        <dbReference type="SAM" id="Phobius"/>
    </source>
</evidence>
<feature type="transmembrane region" description="Helical" evidence="7">
    <location>
        <begin position="371"/>
        <end position="393"/>
    </location>
</feature>
<feature type="coiled-coil region" evidence="5">
    <location>
        <begin position="242"/>
        <end position="269"/>
    </location>
</feature>
<feature type="region of interest" description="Disordered" evidence="6">
    <location>
        <begin position="1"/>
        <end position="20"/>
    </location>
</feature>
<dbReference type="Proteomes" id="UP000289886">
    <property type="component" value="Unassembled WGS sequence"/>
</dbReference>
<dbReference type="Gene3D" id="3.30.160.60">
    <property type="entry name" value="Classic Zinc Finger"/>
    <property type="match status" value="1"/>
</dbReference>
<keyword evidence="7" id="KW-0472">Membrane</keyword>
<keyword evidence="3" id="KW-0862">Zinc</keyword>
<reference evidence="9 10" key="1">
    <citation type="submission" date="2019-01" db="EMBL/GenBank/DDBJ databases">
        <title>Draft Genome and Complete Hox-Cluster Characterization of the Sterlet Sturgeon (Acipenser ruthenus).</title>
        <authorList>
            <person name="Wei Q."/>
        </authorList>
    </citation>
    <scope>NUCLEOTIDE SEQUENCE [LARGE SCALE GENOMIC DNA]</scope>
    <source>
        <strain evidence="9">WHYD16114868_AA</strain>
        <tissue evidence="9">Blood</tissue>
    </source>
</reference>
<evidence type="ECO:0000256" key="6">
    <source>
        <dbReference type="SAM" id="MobiDB-lite"/>
    </source>
</evidence>
<feature type="domain" description="B box-type" evidence="8">
    <location>
        <begin position="127"/>
        <end position="168"/>
    </location>
</feature>
<evidence type="ECO:0000259" key="8">
    <source>
        <dbReference type="PROSITE" id="PS50119"/>
    </source>
</evidence>
<dbReference type="CDD" id="cd19784">
    <property type="entry name" value="Bbox2_TRIM44"/>
    <property type="match status" value="1"/>
</dbReference>
<dbReference type="AlphaFoldDB" id="A0A662YPL9"/>
<dbReference type="Gene3D" id="4.10.830.40">
    <property type="match status" value="1"/>
</dbReference>
<keyword evidence="5" id="KW-0175">Coiled coil</keyword>
<keyword evidence="1" id="KW-0479">Metal-binding</keyword>
<dbReference type="InterPro" id="IPR000315">
    <property type="entry name" value="Znf_B-box"/>
</dbReference>
<dbReference type="GO" id="GO:0008270">
    <property type="term" value="F:zinc ion binding"/>
    <property type="evidence" value="ECO:0007669"/>
    <property type="project" value="UniProtKB-KW"/>
</dbReference>